<feature type="domain" description="Bacterial sugar transferase" evidence="8">
    <location>
        <begin position="251"/>
        <end position="438"/>
    </location>
</feature>
<evidence type="ECO:0000256" key="2">
    <source>
        <dbReference type="ARBA" id="ARBA00006464"/>
    </source>
</evidence>
<evidence type="ECO:0000256" key="4">
    <source>
        <dbReference type="ARBA" id="ARBA00022692"/>
    </source>
</evidence>
<organism evidence="9 10">
    <name type="scientific">Prauserella halophila</name>
    <dbReference type="NCBI Taxonomy" id="185641"/>
    <lineage>
        <taxon>Bacteria</taxon>
        <taxon>Bacillati</taxon>
        <taxon>Actinomycetota</taxon>
        <taxon>Actinomycetes</taxon>
        <taxon>Pseudonocardiales</taxon>
        <taxon>Pseudonocardiaceae</taxon>
        <taxon>Prauserella</taxon>
    </lineage>
</organism>
<keyword evidence="3 9" id="KW-0808">Transferase</keyword>
<feature type="transmembrane region" description="Helical" evidence="7">
    <location>
        <begin position="56"/>
        <end position="74"/>
    </location>
</feature>
<dbReference type="InterPro" id="IPR003362">
    <property type="entry name" value="Bact_transf"/>
</dbReference>
<dbReference type="PANTHER" id="PTHR30576">
    <property type="entry name" value="COLANIC BIOSYNTHESIS UDP-GLUCOSE LIPID CARRIER TRANSFERASE"/>
    <property type="match status" value="1"/>
</dbReference>
<dbReference type="PANTHER" id="PTHR30576:SF10">
    <property type="entry name" value="SLL5057 PROTEIN"/>
    <property type="match status" value="1"/>
</dbReference>
<evidence type="ECO:0000313" key="9">
    <source>
        <dbReference type="EMBL" id="GAA1249816.1"/>
    </source>
</evidence>
<feature type="transmembrane region" description="Helical" evidence="7">
    <location>
        <begin position="19"/>
        <end position="35"/>
    </location>
</feature>
<dbReference type="InterPro" id="IPR017475">
    <property type="entry name" value="EPS_sugar_tfrase"/>
</dbReference>
<reference evidence="10" key="1">
    <citation type="journal article" date="2019" name="Int. J. Syst. Evol. Microbiol.">
        <title>The Global Catalogue of Microorganisms (GCM) 10K type strain sequencing project: providing services to taxonomists for standard genome sequencing and annotation.</title>
        <authorList>
            <consortium name="The Broad Institute Genomics Platform"/>
            <consortium name="The Broad Institute Genome Sequencing Center for Infectious Disease"/>
            <person name="Wu L."/>
            <person name="Ma J."/>
        </authorList>
    </citation>
    <scope>NUCLEOTIDE SEQUENCE [LARGE SCALE GENOMIC DNA]</scope>
    <source>
        <strain evidence="10">JCM 13023</strain>
    </source>
</reference>
<feature type="transmembrane region" description="Helical" evidence="7">
    <location>
        <begin position="80"/>
        <end position="99"/>
    </location>
</feature>
<dbReference type="Pfam" id="PF13727">
    <property type="entry name" value="CoA_binding_3"/>
    <property type="match status" value="1"/>
</dbReference>
<keyword evidence="4 7" id="KW-0812">Transmembrane</keyword>
<dbReference type="NCBIfam" id="TIGR03025">
    <property type="entry name" value="EPS_sugtrans"/>
    <property type="match status" value="1"/>
</dbReference>
<evidence type="ECO:0000256" key="6">
    <source>
        <dbReference type="ARBA" id="ARBA00023136"/>
    </source>
</evidence>
<evidence type="ECO:0000256" key="5">
    <source>
        <dbReference type="ARBA" id="ARBA00022989"/>
    </source>
</evidence>
<keyword evidence="5 7" id="KW-1133">Transmembrane helix</keyword>
<evidence type="ECO:0000256" key="3">
    <source>
        <dbReference type="ARBA" id="ARBA00022679"/>
    </source>
</evidence>
<sequence length="444" mass="48078">MIIGAALLADVGRTELLDFVYPVPTALVVLGSLMGRRAWSQRVLGEGAEEFRRLGLGMLTAAVVLALAAALFGLLDLRPWAFVVVPVVAVVVVVARYALRQRLHRARAKGRCTLPVVAAGGAGSIQDLVERVRANPHVGWRVEAACIANPGADHARAGEISGVPIVGGLDDLAEQVRRTGYRIVAVTPDSYWTQSRLQRLAWDLEGTSAELVVAPVLMEVGGPRLNVSGVLGMPMLRVVPPAFTGGRRFVKEVVDRLGAGVALALTAPLLVLIAAAIKLDGGGHVFYSQRRVKRDGETFWMWKFRTMRVGADAERVSLAAANEAQGPLFKVRGDPRVTRVGSVLRRFSIDELPQLFNVLAGSMSLVGPRPPLPEESRTYDPDVGRRLLVKPGMTGLWQVSGRSDLSWEDSVRLDLRYVEDWSLALDAAILWKTVRAVVQGKGAY</sequence>
<dbReference type="Pfam" id="PF02397">
    <property type="entry name" value="Bac_transf"/>
    <property type="match status" value="1"/>
</dbReference>
<keyword evidence="10" id="KW-1185">Reference proteome</keyword>
<dbReference type="EMBL" id="BAAALN010000018">
    <property type="protein sequence ID" value="GAA1249816.1"/>
    <property type="molecule type" value="Genomic_DNA"/>
</dbReference>
<gene>
    <name evidence="9" type="ORF">GCM10009676_40460</name>
</gene>
<proteinExistence type="inferred from homology"/>
<feature type="transmembrane region" description="Helical" evidence="7">
    <location>
        <begin position="257"/>
        <end position="277"/>
    </location>
</feature>
<evidence type="ECO:0000259" key="8">
    <source>
        <dbReference type="Pfam" id="PF02397"/>
    </source>
</evidence>
<evidence type="ECO:0000313" key="10">
    <source>
        <dbReference type="Proteomes" id="UP001500653"/>
    </source>
</evidence>
<comment type="similarity">
    <text evidence="2">Belongs to the bacterial sugar transferase family.</text>
</comment>
<evidence type="ECO:0000256" key="1">
    <source>
        <dbReference type="ARBA" id="ARBA00004141"/>
    </source>
</evidence>
<comment type="subcellular location">
    <subcellularLocation>
        <location evidence="1">Membrane</location>
        <topology evidence="1">Multi-pass membrane protein</topology>
    </subcellularLocation>
</comment>
<dbReference type="GO" id="GO:0016740">
    <property type="term" value="F:transferase activity"/>
    <property type="evidence" value="ECO:0007669"/>
    <property type="project" value="UniProtKB-KW"/>
</dbReference>
<evidence type="ECO:0000256" key="7">
    <source>
        <dbReference type="SAM" id="Phobius"/>
    </source>
</evidence>
<comment type="caution">
    <text evidence="9">The sequence shown here is derived from an EMBL/GenBank/DDBJ whole genome shotgun (WGS) entry which is preliminary data.</text>
</comment>
<accession>A0ABP4H4N9</accession>
<keyword evidence="6 7" id="KW-0472">Membrane</keyword>
<name>A0ABP4H4N9_9PSEU</name>
<protein>
    <submittedName>
        <fullName evidence="9">Sugar transferase</fullName>
    </submittedName>
</protein>
<dbReference type="Proteomes" id="UP001500653">
    <property type="component" value="Unassembled WGS sequence"/>
</dbReference>